<dbReference type="Proteomes" id="UP000056450">
    <property type="component" value="Unassembled WGS sequence"/>
</dbReference>
<proteinExistence type="predicted"/>
<protein>
    <submittedName>
        <fullName evidence="2">Uncharacterized protein</fullName>
    </submittedName>
</protein>
<evidence type="ECO:0000313" key="3">
    <source>
        <dbReference type="Proteomes" id="UP000056450"/>
    </source>
</evidence>
<evidence type="ECO:0000256" key="1">
    <source>
        <dbReference type="SAM" id="MobiDB-lite"/>
    </source>
</evidence>
<name>A0AAP1C8Q7_9BURK</name>
<organism evidence="2 3">
    <name type="scientific">Burkholderia latens</name>
    <dbReference type="NCBI Taxonomy" id="488446"/>
    <lineage>
        <taxon>Bacteria</taxon>
        <taxon>Pseudomonadati</taxon>
        <taxon>Pseudomonadota</taxon>
        <taxon>Betaproteobacteria</taxon>
        <taxon>Burkholderiales</taxon>
        <taxon>Burkholderiaceae</taxon>
        <taxon>Burkholderia</taxon>
        <taxon>Burkholderia cepacia complex</taxon>
    </lineage>
</organism>
<comment type="caution">
    <text evidence="2">The sequence shown here is derived from an EMBL/GenBank/DDBJ whole genome shotgun (WGS) entry which is preliminary data.</text>
</comment>
<feature type="region of interest" description="Disordered" evidence="1">
    <location>
        <begin position="1"/>
        <end position="26"/>
    </location>
</feature>
<sequence length="86" mass="9454">MHVPGFRRPPRQHVDQRAAAPRVVDDHARPLRDADADWARSAAVRAFMTLLVETGGTACMRLSYDKSGARTPYAPTPLQRTVCPAA</sequence>
<gene>
    <name evidence="2" type="ORF">WI41_19780</name>
</gene>
<dbReference type="EMBL" id="LOTQ01000030">
    <property type="protein sequence ID" value="KVA04356.1"/>
    <property type="molecule type" value="Genomic_DNA"/>
</dbReference>
<accession>A0AAP1C8Q7</accession>
<dbReference type="AlphaFoldDB" id="A0AAP1C8Q7"/>
<evidence type="ECO:0000313" key="2">
    <source>
        <dbReference type="EMBL" id="KVA04356.1"/>
    </source>
</evidence>
<reference evidence="2 3" key="1">
    <citation type="submission" date="2015-11" db="EMBL/GenBank/DDBJ databases">
        <title>Expanding the genomic diversity of Burkholderia species for the development of highly accurate diagnostics.</title>
        <authorList>
            <person name="Sahl J."/>
            <person name="Keim P."/>
            <person name="Wagner D."/>
        </authorList>
    </citation>
    <scope>NUCLEOTIDE SEQUENCE [LARGE SCALE GENOMIC DNA]</scope>
    <source>
        <strain evidence="2 3">RF32-BP12</strain>
    </source>
</reference>